<accession>A0A921LR35</accession>
<gene>
    <name evidence="1" type="ORF">K8U80_04265</name>
</gene>
<dbReference type="InterPro" id="IPR023198">
    <property type="entry name" value="PGP-like_dom2"/>
</dbReference>
<name>A0A921LR35_9ACTN</name>
<dbReference type="EMBL" id="DYVF01000030">
    <property type="protein sequence ID" value="HJG30595.1"/>
    <property type="molecule type" value="Genomic_DNA"/>
</dbReference>
<dbReference type="Pfam" id="PF00702">
    <property type="entry name" value="Hydrolase"/>
    <property type="match status" value="1"/>
</dbReference>
<dbReference type="CDD" id="cd07505">
    <property type="entry name" value="HAD_BPGM-like"/>
    <property type="match status" value="1"/>
</dbReference>
<dbReference type="PANTHER" id="PTHR18901:SF38">
    <property type="entry name" value="PSEUDOURIDINE-5'-PHOSPHATASE"/>
    <property type="match status" value="1"/>
</dbReference>
<dbReference type="Gene3D" id="1.10.150.240">
    <property type="entry name" value="Putative phosphatase, domain 2"/>
    <property type="match status" value="1"/>
</dbReference>
<dbReference type="Proteomes" id="UP000746751">
    <property type="component" value="Unassembled WGS sequence"/>
</dbReference>
<protein>
    <submittedName>
        <fullName evidence="1">HAD family phosphatase</fullName>
    </submittedName>
</protein>
<sequence length="237" mass="26408">MSEQRPARPRAFIFDCDGTLLSSMGMWLKVQVELLATYGIETTPDDFAQFESLPVMGECEAYHETWGVGESGQDVYDRLMGMLMEHYRRDVPPRRGVRDFLESAREAGIPMIIATSTPVVAVEAGLEANGLRPFFCDIVTTGEAGASKDHPDVYNLALQRLSDACGFDEVPAHRDVWVFEDATFGLLSSGSAGYRRVGIYDPEGRALRDDVQANSEIFIDEFEDLSLERIYAFGERA</sequence>
<dbReference type="SFLD" id="SFLDS00003">
    <property type="entry name" value="Haloacid_Dehalogenase"/>
    <property type="match status" value="1"/>
</dbReference>
<reference evidence="1" key="1">
    <citation type="journal article" date="2021" name="PeerJ">
        <title>Extensive microbial diversity within the chicken gut microbiome revealed by metagenomics and culture.</title>
        <authorList>
            <person name="Gilroy R."/>
            <person name="Ravi A."/>
            <person name="Getino M."/>
            <person name="Pursley I."/>
            <person name="Horton D.L."/>
            <person name="Alikhan N.F."/>
            <person name="Baker D."/>
            <person name="Gharbi K."/>
            <person name="Hall N."/>
            <person name="Watson M."/>
            <person name="Adriaenssens E.M."/>
            <person name="Foster-Nyarko E."/>
            <person name="Jarju S."/>
            <person name="Secka A."/>
            <person name="Antonio M."/>
            <person name="Oren A."/>
            <person name="Chaudhuri R.R."/>
            <person name="La Ragione R."/>
            <person name="Hildebrand F."/>
            <person name="Pallen M.J."/>
        </authorList>
    </citation>
    <scope>NUCLEOTIDE SEQUENCE</scope>
    <source>
        <strain evidence="1">ChiGjej2B2-7701</strain>
    </source>
</reference>
<proteinExistence type="predicted"/>
<dbReference type="SUPFAM" id="SSF56784">
    <property type="entry name" value="HAD-like"/>
    <property type="match status" value="1"/>
</dbReference>
<organism evidence="1 2">
    <name type="scientific">Collinsella ihumii</name>
    <dbReference type="NCBI Taxonomy" id="1720204"/>
    <lineage>
        <taxon>Bacteria</taxon>
        <taxon>Bacillati</taxon>
        <taxon>Actinomycetota</taxon>
        <taxon>Coriobacteriia</taxon>
        <taxon>Coriobacteriales</taxon>
        <taxon>Coriobacteriaceae</taxon>
        <taxon>Collinsella</taxon>
    </lineage>
</organism>
<dbReference type="SFLD" id="SFLDG01129">
    <property type="entry name" value="C1.5:_HAD__Beta-PGM__Phosphata"/>
    <property type="match status" value="1"/>
</dbReference>
<dbReference type="Gene3D" id="3.40.50.1000">
    <property type="entry name" value="HAD superfamily/HAD-like"/>
    <property type="match status" value="1"/>
</dbReference>
<dbReference type="InterPro" id="IPR036412">
    <property type="entry name" value="HAD-like_sf"/>
</dbReference>
<dbReference type="InterPro" id="IPR023214">
    <property type="entry name" value="HAD_sf"/>
</dbReference>
<evidence type="ECO:0000313" key="2">
    <source>
        <dbReference type="Proteomes" id="UP000746751"/>
    </source>
</evidence>
<dbReference type="AlphaFoldDB" id="A0A921LR35"/>
<dbReference type="GO" id="GO:0016791">
    <property type="term" value="F:phosphatase activity"/>
    <property type="evidence" value="ECO:0007669"/>
    <property type="project" value="TreeGrafter"/>
</dbReference>
<evidence type="ECO:0000313" key="1">
    <source>
        <dbReference type="EMBL" id="HJG30595.1"/>
    </source>
</evidence>
<dbReference type="PANTHER" id="PTHR18901">
    <property type="entry name" value="2-DEOXYGLUCOSE-6-PHOSPHATE PHOSPHATASE 2"/>
    <property type="match status" value="1"/>
</dbReference>
<reference evidence="1" key="2">
    <citation type="submission" date="2021-09" db="EMBL/GenBank/DDBJ databases">
        <authorList>
            <person name="Gilroy R."/>
        </authorList>
    </citation>
    <scope>NUCLEOTIDE SEQUENCE</scope>
    <source>
        <strain evidence="1">ChiGjej2B2-7701</strain>
    </source>
</reference>
<comment type="caution">
    <text evidence="1">The sequence shown here is derived from an EMBL/GenBank/DDBJ whole genome shotgun (WGS) entry which is preliminary data.</text>
</comment>